<feature type="compositionally biased region" description="Polar residues" evidence="1">
    <location>
        <begin position="1140"/>
        <end position="1151"/>
    </location>
</feature>
<organism evidence="2 3">
    <name type="scientific">Drosophila suzukii</name>
    <name type="common">Spotted-wing drosophila fruit fly</name>
    <dbReference type="NCBI Taxonomy" id="28584"/>
    <lineage>
        <taxon>Eukaryota</taxon>
        <taxon>Metazoa</taxon>
        <taxon>Ecdysozoa</taxon>
        <taxon>Arthropoda</taxon>
        <taxon>Hexapoda</taxon>
        <taxon>Insecta</taxon>
        <taxon>Pterygota</taxon>
        <taxon>Neoptera</taxon>
        <taxon>Endopterygota</taxon>
        <taxon>Diptera</taxon>
        <taxon>Brachycera</taxon>
        <taxon>Muscomorpha</taxon>
        <taxon>Ephydroidea</taxon>
        <taxon>Drosophilidae</taxon>
        <taxon>Drosophila</taxon>
        <taxon>Sophophora</taxon>
    </lineage>
</organism>
<feature type="region of interest" description="Disordered" evidence="1">
    <location>
        <begin position="183"/>
        <end position="202"/>
    </location>
</feature>
<feature type="region of interest" description="Disordered" evidence="1">
    <location>
        <begin position="395"/>
        <end position="552"/>
    </location>
</feature>
<feature type="compositionally biased region" description="Gly residues" evidence="1">
    <location>
        <begin position="1075"/>
        <end position="1086"/>
    </location>
</feature>
<dbReference type="RefSeq" id="XP_016939001.2">
    <property type="nucleotide sequence ID" value="XM_017083512.4"/>
</dbReference>
<dbReference type="GeneID" id="108016760"/>
<feature type="compositionally biased region" description="Basic and acidic residues" evidence="1">
    <location>
        <begin position="965"/>
        <end position="975"/>
    </location>
</feature>
<evidence type="ECO:0000313" key="4">
    <source>
        <dbReference type="RefSeq" id="XP_016939002.2"/>
    </source>
</evidence>
<proteinExistence type="predicted"/>
<feature type="region of interest" description="Disordered" evidence="1">
    <location>
        <begin position="237"/>
        <end position="263"/>
    </location>
</feature>
<dbReference type="RefSeq" id="XP_016939002.2">
    <property type="nucleotide sequence ID" value="XM_017083513.4"/>
</dbReference>
<evidence type="ECO:0000313" key="2">
    <source>
        <dbReference type="Proteomes" id="UP001652628"/>
    </source>
</evidence>
<evidence type="ECO:0000313" key="3">
    <source>
        <dbReference type="RefSeq" id="XP_016939001.2"/>
    </source>
</evidence>
<feature type="compositionally biased region" description="Gly residues" evidence="1">
    <location>
        <begin position="1189"/>
        <end position="1207"/>
    </location>
</feature>
<feature type="region of interest" description="Disordered" evidence="1">
    <location>
        <begin position="961"/>
        <end position="1000"/>
    </location>
</feature>
<feature type="region of interest" description="Disordered" evidence="1">
    <location>
        <begin position="1070"/>
        <end position="1251"/>
    </location>
</feature>
<evidence type="ECO:0000256" key="1">
    <source>
        <dbReference type="SAM" id="MobiDB-lite"/>
    </source>
</evidence>
<reference evidence="3 4" key="1">
    <citation type="submission" date="2025-05" db="UniProtKB">
        <authorList>
            <consortium name="RefSeq"/>
        </authorList>
    </citation>
    <scope>IDENTIFICATION</scope>
</reference>
<dbReference type="Proteomes" id="UP001652628">
    <property type="component" value="Chromosome X"/>
</dbReference>
<feature type="region of interest" description="Disordered" evidence="1">
    <location>
        <begin position="1016"/>
        <end position="1037"/>
    </location>
</feature>
<name>A0AB39ZM81_DROSZ</name>
<feature type="compositionally biased region" description="Gly residues" evidence="1">
    <location>
        <begin position="1017"/>
        <end position="1028"/>
    </location>
</feature>
<protein>
    <submittedName>
        <fullName evidence="3 4">Uncharacterized protein CG7065 isoform X1</fullName>
    </submittedName>
</protein>
<keyword evidence="2" id="KW-1185">Reference proteome</keyword>
<feature type="compositionally biased region" description="Low complexity" evidence="1">
    <location>
        <begin position="414"/>
        <end position="425"/>
    </location>
</feature>
<dbReference type="AlphaFoldDB" id="A0AB39ZM81"/>
<feature type="compositionally biased region" description="Basic residues" evidence="1">
    <location>
        <begin position="463"/>
        <end position="500"/>
    </location>
</feature>
<feature type="compositionally biased region" description="Low complexity" evidence="1">
    <location>
        <begin position="191"/>
        <end position="202"/>
    </location>
</feature>
<sequence length="1251" mass="137935">MSFLPGEPVPPGFEEEDVTRSAVIQKQIDNYSGGPLIGTEYTIELHEPGQLRPDYFCVLCQTCTDGRSAFVHWTSHAHRIKYLKTHFQKAHEVLQQLKRTPNSAGDLVIATGNLVKSIEEHFGRSRNMLTSSGEDFRRFRGKMCSQVRDTFHFDECAGPDFAEEAQRILRSLKPDESIKISIKTKDLAPAGDGNSNSKGDDNNIISLDAISSDDENFGAPSAPVVQIPKAMLRKKNMAEDASGRGVNRSPPPPGGVVKPQQLPTPKELSIQASIIAQERYKWEKFRCMLELQLKQLRDETETYESNPEKHPDYPDEWKQFWNRRYKQLQEEKKCDPNQYDYKPEWISYWKDRRIELFNISVNKIKKDLKEKFKLGDEDEEKTKELMERYKIRVASPREAPSSASVVNRHKQNFRNNRATGGAAAAPEAVIDISDDEVTSPPTRGRAPFGRRSISRSLSPKRGAGGRRPIRRSRSRSPRHNYRRGSSRSRSRSRSLRRRSRSPLYYRQREHRGHPSRERVPSPGHRDYGDRRSLERERSAEYYSRTEGYARGPPRNYDHVETFRVLDSRVYPEYNMAKVRSISPTVSSIKEKEPSEPVEEGPLTVVSVLRMLSAVEEHLGSLGPKALNLLSKALAMEMVKPNAADDLLLNDDNCVFLETTKEKLKGILIAEVLDDPQKVRVVKKLITNIAAIIFQASTREVRGAEGITDVIEAKVKANANPAPIQLPFDRNVVAPKLANALVLKGYYDVSTGDMNNLLHLLALLVKTDKQRRQVDNNNGLTFGEIQSKLGLQKETPADNMGIDLDELMKEVENQLNKETLDVIVAGPGAAAKTQPDAAVGGGGSNGMESLTDSDLQTLLQNFKFLSNEEQVHLIGHLRKLEVQEPSRVERLRKYVNLAELSGDGESCSDFLSRVVNIGGATKAPVEKSKSTALIKGGMASSSSGAAIASSAATKIVALSSLTTRRPSTDRERDRDMSSLPINKQRRGRNTPSFMIDDDDDEDDYNFDDLVMKACDSNGNGGAGGGGGSKKSGNAPIIPVESSPNALTFKPAAASKISLKDTESIIANLMGTLSKGGNSGGSSGGSSGGNRNFMINQQQQQKNTPTKGPSMGQKPGQNHGQQQSGVGYPNPGYPAQQQQQQGRNFNQEAQPLMNSGGPDPSQYQNQQPYGGGGGGYHPYAGNGVQQNYGAMGPGHGHGPGHGGYGGHGPGPINPWANNGPPQPPPFNQMPQNFLGAQQQQAPPHYNNMFGGRH</sequence>
<feature type="compositionally biased region" description="Basic and acidic residues" evidence="1">
    <location>
        <begin position="512"/>
        <end position="539"/>
    </location>
</feature>
<feature type="compositionally biased region" description="Polar residues" evidence="1">
    <location>
        <begin position="1113"/>
        <end position="1123"/>
    </location>
</feature>
<accession>A0AB39ZM81</accession>
<gene>
    <name evidence="3 4" type="primary">LOC108016760</name>
</gene>